<dbReference type="EMBL" id="JANQAO010000001">
    <property type="protein sequence ID" value="MDM5146936.1"/>
    <property type="molecule type" value="Genomic_DNA"/>
</dbReference>
<reference evidence="1" key="1">
    <citation type="submission" date="2022-08" db="EMBL/GenBank/DDBJ databases">
        <authorList>
            <person name="Dzunkova M."/>
            <person name="La Clair J."/>
            <person name="Tyml T."/>
            <person name="Doud D."/>
            <person name="Schulz F."/>
            <person name="Piquer S."/>
            <person name="Porcel Sanchis D."/>
            <person name="Osborn A."/>
            <person name="Robinson D."/>
            <person name="Louie K.B."/>
            <person name="Bowen B.P."/>
            <person name="Bowers R."/>
            <person name="Lee J."/>
            <person name="Arnau Llombart V."/>
            <person name="Diaz Villanueva W."/>
            <person name="Gosliner T."/>
            <person name="Northen T."/>
            <person name="Cheng J.-F."/>
            <person name="Burkart M.D."/>
            <person name="Woyke T."/>
        </authorList>
    </citation>
    <scope>NUCLEOTIDE SEQUENCE</scope>
    <source>
        <strain evidence="1">Df01</strain>
    </source>
</reference>
<gene>
    <name evidence="1" type="ORF">NQX30_00845</name>
</gene>
<evidence type="ECO:0000313" key="1">
    <source>
        <dbReference type="EMBL" id="MDM5146936.1"/>
    </source>
</evidence>
<comment type="caution">
    <text evidence="1">The sequence shown here is derived from an EMBL/GenBank/DDBJ whole genome shotgun (WGS) entry which is preliminary data.</text>
</comment>
<sequence>MALPIQTFSNQSGGFSYFKALGHPLAVTGGAAILKKIRTARRAAVYDPLGQLTAFSALHGLRTDDFTDCFVRDTFLLNEQTLGHDHRPVTELAHADIDVLFMPVFDAGLLLDQISGLLPAGCVTVTLDEMRIPGRLLTNKRNYLDKLNFATNFAFFRDEAGKHSRLVTANYWGGYGAKGTFLWCRLFAGSGDVLLDFEVPLQHANQTVVIDSRQLRAEHGLSDFCGQLFISVVNGAGHDIVKYVIDTGGGEEEVSCTHDANAWPADLYAGLPAPMADEKVLLWVQNSHPVPIAASEIGLNLMGDNNIAWLDEEIAPFASCAVDVSSLLPNARWPQQLEIQAGKWFVRPRYEIIKAGRSRINHPNVERNDLQHDENIRRLTAHLGKGFILPAPILPPDEFVSECLPTPMSTAQTSLPIITVAYDADGNEIAREALGNLPRNHTRQVDLTALAANIPAGGGHVELQYDLDANGVMDGWLHALFRYTDKRSGHGADTSFGAHLFNHIMTFRSEPQSYKGPPPGLSTRLFLRLMPAPARVFCHLTYAVCSQWHAYSSTILELKNAAGEDVSRTAFSIPANGSRLFFADEMFNATDLQQAGDNGYILVRDSTCRLFGYHGVRQNSGFALDHMFGF</sequence>
<evidence type="ECO:0000313" key="2">
    <source>
        <dbReference type="Proteomes" id="UP001168167"/>
    </source>
</evidence>
<keyword evidence="2" id="KW-1185">Reference proteome</keyword>
<reference evidence="1" key="2">
    <citation type="journal article" date="2023" name="Microbiome">
        <title>Synthase-selected sorting approach identifies a beta-lactone synthase in a nudibranch symbiotic bacterium.</title>
        <authorList>
            <person name="Dzunkova M."/>
            <person name="La Clair J.J."/>
            <person name="Tyml T."/>
            <person name="Doud D."/>
            <person name="Schulz F."/>
            <person name="Piquer-Esteban S."/>
            <person name="Porcel Sanchis D."/>
            <person name="Osborn A."/>
            <person name="Robinson D."/>
            <person name="Louie K.B."/>
            <person name="Bowen B.P."/>
            <person name="Bowers R.M."/>
            <person name="Lee J."/>
            <person name="Arnau V."/>
            <person name="Diaz-Villanueva W."/>
            <person name="Stepanauskas R."/>
            <person name="Gosliner T."/>
            <person name="Date S.V."/>
            <person name="Northen T.R."/>
            <person name="Cheng J.F."/>
            <person name="Burkart M.D."/>
            <person name="Woyke T."/>
        </authorList>
    </citation>
    <scope>NUCLEOTIDE SEQUENCE</scope>
    <source>
        <strain evidence="1">Df01</strain>
    </source>
</reference>
<dbReference type="Proteomes" id="UP001168167">
    <property type="component" value="Unassembled WGS sequence"/>
</dbReference>
<organism evidence="1 2">
    <name type="scientific">Candidatus Doriopsillibacter californiensis</name>
    <dbReference type="NCBI Taxonomy" id="2970740"/>
    <lineage>
        <taxon>Bacteria</taxon>
        <taxon>Pseudomonadati</taxon>
        <taxon>Pseudomonadota</taxon>
        <taxon>Gammaproteobacteria</taxon>
        <taxon>Candidatus Tethybacterales</taxon>
        <taxon>Candidatus Persebacteraceae</taxon>
        <taxon>Candidatus Doriopsillibacter</taxon>
    </lineage>
</organism>
<protein>
    <submittedName>
        <fullName evidence="1">Uncharacterized protein</fullName>
    </submittedName>
</protein>
<accession>A0ABT7QJP3</accession>
<name>A0ABT7QJP3_9GAMM</name>
<proteinExistence type="predicted"/>